<dbReference type="InterPro" id="IPR019734">
    <property type="entry name" value="TPR_rpt"/>
</dbReference>
<dbReference type="PANTHER" id="PTHR44809">
    <property type="match status" value="1"/>
</dbReference>
<sequence>MSRFTLPEQVALLLSGGHARQALALAEQDLARGTRDAELWNIAGVCAASLGDLVQAERLWRQAIAINPGKAQAHYNLGLLQANLNRPDEAEQSYRLAIALAPGHADAYNNLGLLLAGRGREEEAEDCYRRAIALEPGSIQAHSNLGVLLASGRRQDEAERCYRRAIVLDPTDSGVHSNLGALLANQRRDDEALRCYREAIALDPGNAGAYSNLGILLARLGRLGEAILCYQRAIELDPGCAKAHTNLGLLLEEAKRQDEALECHRAAVALDPQSAEIHSNLANLLAHRRQWDEAMNCYRRAIALKPDTAAFHSNLGVMLANRKQEAAAEQCFRQALALYPDYQLAHLNLGFLLLRQGRFAEGWLHHEARYDLRLPDNGIPSPALPFPQWRGQELAGKSLLVWPEQGFGDAIQFCRYLPLLKEQGAARITLVCRKSLKTLMATLEGVDAVLALEETRGAIEAHDYWTFPLSMPLHCQTRLATIPARIPYLRAPIEQLALWSRRLPPDQFKVGLVWRGNASHHNDLYRSLPALSTLAPLWTLPGVHFISLQLGTGEDEPDGDFPDRPTLIHPGSEISDFADTAAIVEHLDLVISVDTAVAHLAGALGKACWVLLPAYRTDWRWLQERNDSPWYPGVMRLFRQQDGQDWAVVVANLRNALADRIPANKPPVGTRDAEAPEALP</sequence>
<organism evidence="4">
    <name type="scientific">mine drainage metagenome</name>
    <dbReference type="NCBI Taxonomy" id="410659"/>
    <lineage>
        <taxon>unclassified sequences</taxon>
        <taxon>metagenomes</taxon>
        <taxon>ecological metagenomes</taxon>
    </lineage>
</organism>
<name>A0A1J5RF42_9ZZZZ</name>
<evidence type="ECO:0000256" key="3">
    <source>
        <dbReference type="SAM" id="MobiDB-lite"/>
    </source>
</evidence>
<dbReference type="EMBL" id="MLJW01000180">
    <property type="protein sequence ID" value="OIQ94726.1"/>
    <property type="molecule type" value="Genomic_DNA"/>
</dbReference>
<dbReference type="Pfam" id="PF13414">
    <property type="entry name" value="TPR_11"/>
    <property type="match status" value="1"/>
</dbReference>
<feature type="region of interest" description="Disordered" evidence="3">
    <location>
        <begin position="661"/>
        <end position="680"/>
    </location>
</feature>
<evidence type="ECO:0000256" key="1">
    <source>
        <dbReference type="ARBA" id="ARBA00022737"/>
    </source>
</evidence>
<dbReference type="PROSITE" id="PS50005">
    <property type="entry name" value="TPR"/>
    <property type="match status" value="9"/>
</dbReference>
<keyword evidence="2" id="KW-0802">TPR repeat</keyword>
<reference evidence="4" key="1">
    <citation type="submission" date="2016-10" db="EMBL/GenBank/DDBJ databases">
        <title>Sequence of Gallionella enrichment culture.</title>
        <authorList>
            <person name="Poehlein A."/>
            <person name="Muehling M."/>
            <person name="Daniel R."/>
        </authorList>
    </citation>
    <scope>NUCLEOTIDE SEQUENCE</scope>
</reference>
<dbReference type="SUPFAM" id="SSF48452">
    <property type="entry name" value="TPR-like"/>
    <property type="match status" value="2"/>
</dbReference>
<dbReference type="Gene3D" id="3.40.50.2000">
    <property type="entry name" value="Glycogen Phosphorylase B"/>
    <property type="match status" value="1"/>
</dbReference>
<accession>A0A1J5RF42</accession>
<evidence type="ECO:0000256" key="2">
    <source>
        <dbReference type="ARBA" id="ARBA00022803"/>
    </source>
</evidence>
<dbReference type="AlphaFoldDB" id="A0A1J5RF42"/>
<dbReference type="PANTHER" id="PTHR44809:SF1">
    <property type="entry name" value="PROTEIN O-MANNOSYL-TRANSFERASE TMTC1"/>
    <property type="match status" value="1"/>
</dbReference>
<dbReference type="Pfam" id="PF13181">
    <property type="entry name" value="TPR_8"/>
    <property type="match status" value="1"/>
</dbReference>
<keyword evidence="1" id="KW-0677">Repeat</keyword>
<dbReference type="InterPro" id="IPR013105">
    <property type="entry name" value="TPR_2"/>
</dbReference>
<dbReference type="Pfam" id="PF07719">
    <property type="entry name" value="TPR_2"/>
    <property type="match status" value="1"/>
</dbReference>
<dbReference type="SMART" id="SM00028">
    <property type="entry name" value="TPR"/>
    <property type="match status" value="9"/>
</dbReference>
<dbReference type="Pfam" id="PF13176">
    <property type="entry name" value="TPR_7"/>
    <property type="match status" value="1"/>
</dbReference>
<dbReference type="Pfam" id="PF13432">
    <property type="entry name" value="TPR_16"/>
    <property type="match status" value="2"/>
</dbReference>
<evidence type="ECO:0000313" key="4">
    <source>
        <dbReference type="EMBL" id="OIQ94726.1"/>
    </source>
</evidence>
<dbReference type="InterPro" id="IPR052943">
    <property type="entry name" value="TMTC_O-mannosyl-trnsfr"/>
</dbReference>
<dbReference type="Pfam" id="PF00515">
    <property type="entry name" value="TPR_1"/>
    <property type="match status" value="2"/>
</dbReference>
<dbReference type="InterPro" id="IPR011990">
    <property type="entry name" value="TPR-like_helical_dom_sf"/>
</dbReference>
<comment type="caution">
    <text evidence="4">The sequence shown here is derived from an EMBL/GenBank/DDBJ whole genome shotgun (WGS) entry which is preliminary data.</text>
</comment>
<gene>
    <name evidence="4" type="primary">yrrB_12</name>
    <name evidence="4" type="ORF">GALL_232790</name>
</gene>
<proteinExistence type="predicted"/>
<dbReference type="Gene3D" id="1.25.40.10">
    <property type="entry name" value="Tetratricopeptide repeat domain"/>
    <property type="match status" value="5"/>
</dbReference>
<dbReference type="PROSITE" id="PS50293">
    <property type="entry name" value="TPR_REGION"/>
    <property type="match status" value="2"/>
</dbReference>
<protein>
    <submittedName>
        <fullName evidence="4">TPR repeat-containing protein YrrB</fullName>
    </submittedName>
</protein>
<dbReference type="SUPFAM" id="SSF53756">
    <property type="entry name" value="UDP-Glycosyltransferase/glycogen phosphorylase"/>
    <property type="match status" value="1"/>
</dbReference>